<proteinExistence type="predicted"/>
<protein>
    <submittedName>
        <fullName evidence="2">Uncharacterized protein</fullName>
    </submittedName>
</protein>
<evidence type="ECO:0000256" key="1">
    <source>
        <dbReference type="SAM" id="MobiDB-lite"/>
    </source>
</evidence>
<gene>
    <name evidence="2" type="ORF">FR932_00320</name>
</gene>
<feature type="region of interest" description="Disordered" evidence="1">
    <location>
        <begin position="75"/>
        <end position="102"/>
    </location>
</feature>
<evidence type="ECO:0000313" key="3">
    <source>
        <dbReference type="Proteomes" id="UP000327424"/>
    </source>
</evidence>
<dbReference type="RefSeq" id="WP_019440422.1">
    <property type="nucleotide sequence ID" value="NZ_ALOE01000008.1"/>
</dbReference>
<dbReference type="AlphaFoldDB" id="A0A5J6WGN4"/>
<organism evidence="2 3">
    <name type="scientific">Moritella marina ATCC 15381</name>
    <dbReference type="NCBI Taxonomy" id="1202962"/>
    <lineage>
        <taxon>Bacteria</taxon>
        <taxon>Pseudomonadati</taxon>
        <taxon>Pseudomonadota</taxon>
        <taxon>Gammaproteobacteria</taxon>
        <taxon>Alteromonadales</taxon>
        <taxon>Moritellaceae</taxon>
        <taxon>Moritella</taxon>
    </lineage>
</organism>
<dbReference type="Proteomes" id="UP000327424">
    <property type="component" value="Chromosome"/>
</dbReference>
<accession>A0A5J6WGN4</accession>
<evidence type="ECO:0000313" key="2">
    <source>
        <dbReference type="EMBL" id="QFI36368.1"/>
    </source>
</evidence>
<dbReference type="EMBL" id="CP044399">
    <property type="protein sequence ID" value="QFI36368.1"/>
    <property type="molecule type" value="Genomic_DNA"/>
</dbReference>
<reference evidence="2 3" key="1">
    <citation type="submission" date="2019-09" db="EMBL/GenBank/DDBJ databases">
        <title>Hybrid Assembly of the complete Genome of the Deep-Sea Bacterium Moritella marina from long Nanopore and Illumina reads.</title>
        <authorList>
            <person name="Magin S."/>
            <person name="Georgoulis A."/>
            <person name="Papadimitriou K."/>
            <person name="Iliakis G."/>
            <person name="Vorgias C.E."/>
        </authorList>
    </citation>
    <scope>NUCLEOTIDE SEQUENCE [LARGE SCALE GENOMIC DNA]</scope>
    <source>
        <strain evidence="2 3">MP-1</strain>
    </source>
</reference>
<dbReference type="OrthoDB" id="6400640at2"/>
<dbReference type="KEGG" id="mmaa:FR932_00320"/>
<name>A0A5J6WGN4_MORMI</name>
<keyword evidence="3" id="KW-1185">Reference proteome</keyword>
<sequence>MNKLKIIILLCLLNQGCSTNSNLPMNQPTSNIQSFAPASVEDVTADQSISVDDLDKPQINASDVVNAQGEKLEVPETEEQNGEMKNMSDTSDFMPEQRTYWM</sequence>